<evidence type="ECO:0000313" key="13">
    <source>
        <dbReference type="Proteomes" id="UP001519460"/>
    </source>
</evidence>
<dbReference type="Gene3D" id="3.30.450.20">
    <property type="entry name" value="PAS domain"/>
    <property type="match status" value="2"/>
</dbReference>
<dbReference type="GO" id="GO:0004930">
    <property type="term" value="F:G protein-coupled receptor activity"/>
    <property type="evidence" value="ECO:0007669"/>
    <property type="project" value="UniProtKB-KW"/>
</dbReference>
<evidence type="ECO:0000256" key="9">
    <source>
        <dbReference type="SAM" id="MobiDB-lite"/>
    </source>
</evidence>
<organism evidence="12 13">
    <name type="scientific">Batillaria attramentaria</name>
    <dbReference type="NCBI Taxonomy" id="370345"/>
    <lineage>
        <taxon>Eukaryota</taxon>
        <taxon>Metazoa</taxon>
        <taxon>Spiralia</taxon>
        <taxon>Lophotrochozoa</taxon>
        <taxon>Mollusca</taxon>
        <taxon>Gastropoda</taxon>
        <taxon>Caenogastropoda</taxon>
        <taxon>Sorbeoconcha</taxon>
        <taxon>Cerithioidea</taxon>
        <taxon>Batillariidae</taxon>
        <taxon>Batillaria</taxon>
    </lineage>
</organism>
<dbReference type="GO" id="GO:0005886">
    <property type="term" value="C:plasma membrane"/>
    <property type="evidence" value="ECO:0007669"/>
    <property type="project" value="UniProtKB-SubCell"/>
</dbReference>
<dbReference type="InterPro" id="IPR043458">
    <property type="entry name" value="GPR158/179"/>
</dbReference>
<keyword evidence="3" id="KW-1003">Cell membrane</keyword>
<evidence type="ECO:0000256" key="5">
    <source>
        <dbReference type="ARBA" id="ARBA00023040"/>
    </source>
</evidence>
<feature type="domain" description="GPR158/179 extracellular" evidence="11">
    <location>
        <begin position="277"/>
        <end position="378"/>
    </location>
</feature>
<keyword evidence="6" id="KW-0675">Receptor</keyword>
<dbReference type="CDD" id="cd18773">
    <property type="entry name" value="PDC1_HK_sensor"/>
    <property type="match status" value="1"/>
</dbReference>
<evidence type="ECO:0000256" key="4">
    <source>
        <dbReference type="ARBA" id="ARBA00022729"/>
    </source>
</evidence>
<dbReference type="Pfam" id="PF22572">
    <property type="entry name" value="GPR158_179_EC"/>
    <property type="match status" value="2"/>
</dbReference>
<feature type="region of interest" description="Disordered" evidence="9">
    <location>
        <begin position="536"/>
        <end position="582"/>
    </location>
</feature>
<keyword evidence="7" id="KW-0325">Glycoprotein</keyword>
<evidence type="ECO:0000256" key="6">
    <source>
        <dbReference type="ARBA" id="ARBA00023170"/>
    </source>
</evidence>
<evidence type="ECO:0000313" key="12">
    <source>
        <dbReference type="EMBL" id="KAK7497616.1"/>
    </source>
</evidence>
<comment type="caution">
    <text evidence="12">The sequence shown here is derived from an EMBL/GenBank/DDBJ whole genome shotgun (WGS) entry which is preliminary data.</text>
</comment>
<evidence type="ECO:0000256" key="3">
    <source>
        <dbReference type="ARBA" id="ARBA00022475"/>
    </source>
</evidence>
<keyword evidence="3" id="KW-0472">Membrane</keyword>
<dbReference type="PANTHER" id="PTHR32546:SF25">
    <property type="entry name" value="MIP05539P"/>
    <property type="match status" value="1"/>
</dbReference>
<name>A0ABD0LE50_9CAEN</name>
<comment type="subcellular location">
    <subcellularLocation>
        <location evidence="1">Cell membrane</location>
        <topology evidence="1">Multi-pass membrane protein</topology>
    </subcellularLocation>
</comment>
<evidence type="ECO:0000256" key="8">
    <source>
        <dbReference type="ARBA" id="ARBA00023224"/>
    </source>
</evidence>
<evidence type="ECO:0000256" key="7">
    <source>
        <dbReference type="ARBA" id="ARBA00023180"/>
    </source>
</evidence>
<evidence type="ECO:0000256" key="10">
    <source>
        <dbReference type="SAM" id="SignalP"/>
    </source>
</evidence>
<feature type="compositionally biased region" description="Basic and acidic residues" evidence="9">
    <location>
        <begin position="540"/>
        <end position="567"/>
    </location>
</feature>
<dbReference type="AlphaFoldDB" id="A0ABD0LE50"/>
<evidence type="ECO:0000259" key="11">
    <source>
        <dbReference type="Pfam" id="PF22572"/>
    </source>
</evidence>
<sequence>MSSSLRWIVAASVLLAFWGVVMCQSKYSWMWYDQYDEVDQHFSTVNGQNCHAKSKEELVLRPDAVSQLPVYNQLLNRIWYKNRTALIHLHNMALNRAFFYSYILQKMNDSASFYIQPNWLYMYMSSVADINANPYTLNGSAIYFDKDCHYPNWYETVPFNNTLPLFGPKAWRWDDWQDQDNYLREPTRRTAAVADLGAGRSMNYTHPMFKMNPWYGKWLPDLDGGLDSLTKFTYYVGIKYSNETGKFTKDEFEAYPFFGPSSPSAIETDERMLPVVWTQPYFDCGRFNKWVVSAVSPVVDYMPRYSNWTHLRRQRIVGVIVMDTEFKQTDFNACDVGMGNPGPSYLSHIHRCRTTTNCKHRMGMGFRRGGYNCPCKTGTKYPWNVEPPWKGEIIEQATDTEYFNSFTCEVSDLDQLEGVSIVGGTNDVSSGGLQLETQEVSSLVGKDVLARHIRSTNESTLSFQPGDGAKKNVYGDAIWSLQHGHVIKSKNDAGEEEESIMPVRPLVRVPYGMHHAVESVHDKRPITKAQINEALRRRHQEAQSARRDNVHGNPARPDKESKPKPGPEPRGQSYSRRKRASVFDEQAFNRMMRIFRQKDTVNKGNCHTLASHNLMLPGDVAYGVHTQFEVEARTALRLSHFLNNFLQNTDPAENFGNLRGGGRLHQEHVFGEVIANVMGNFKIYSAGVFFDRYMFENQDGTKREFFGPWAYRKDGGYYAIDTAGLNTRYVDEEWFQAMKGRWATNFFGLETYKMRSYIRSNPQGTSSIRHEHFPLIYKAPEYSAGYWTRPRFKCDGMVDAWVVTYVTPFFGLDKLKLKLEFKGVVTVDVPLNLLEINPCPQGFGVANAFKNTARCDYFSTTCSVIAGYPFQRGSYKCACRQGFEYPHYDGREWFQGSLLESEYEKKIRGLYSRYDQLYCRVAGASQLSSPGVLLLTALLLSWVVGQRQL</sequence>
<keyword evidence="5" id="KW-0297">G-protein coupled receptor</keyword>
<feature type="chain" id="PRO_5044767036" description="GPR158/179 extracellular domain-containing protein" evidence="10">
    <location>
        <begin position="24"/>
        <end position="949"/>
    </location>
</feature>
<dbReference type="EMBL" id="JACVVK020000056">
    <property type="protein sequence ID" value="KAK7497616.1"/>
    <property type="molecule type" value="Genomic_DNA"/>
</dbReference>
<feature type="signal peptide" evidence="10">
    <location>
        <begin position="1"/>
        <end position="23"/>
    </location>
</feature>
<proteinExistence type="inferred from homology"/>
<dbReference type="PANTHER" id="PTHR32546">
    <property type="entry name" value="G-PROTEIN COUPLED RECEPTOR 158-RELATED"/>
    <property type="match status" value="1"/>
</dbReference>
<evidence type="ECO:0000256" key="2">
    <source>
        <dbReference type="ARBA" id="ARBA00007242"/>
    </source>
</evidence>
<feature type="domain" description="GPR158/179 extracellular" evidence="11">
    <location>
        <begin position="787"/>
        <end position="883"/>
    </location>
</feature>
<reference evidence="12 13" key="1">
    <citation type="journal article" date="2023" name="Sci. Data">
        <title>Genome assembly of the Korean intertidal mud-creeper Batillaria attramentaria.</title>
        <authorList>
            <person name="Patra A.K."/>
            <person name="Ho P.T."/>
            <person name="Jun S."/>
            <person name="Lee S.J."/>
            <person name="Kim Y."/>
            <person name="Won Y.J."/>
        </authorList>
    </citation>
    <scope>NUCLEOTIDE SEQUENCE [LARGE SCALE GENOMIC DNA]</scope>
    <source>
        <strain evidence="12">Wonlab-2016</strain>
    </source>
</reference>
<keyword evidence="8" id="KW-0807">Transducer</keyword>
<dbReference type="InterPro" id="IPR054714">
    <property type="entry name" value="GPR158_179_extracellular"/>
</dbReference>
<evidence type="ECO:0000256" key="1">
    <source>
        <dbReference type="ARBA" id="ARBA00004651"/>
    </source>
</evidence>
<dbReference type="Proteomes" id="UP001519460">
    <property type="component" value="Unassembled WGS sequence"/>
</dbReference>
<keyword evidence="13" id="KW-1185">Reference proteome</keyword>
<comment type="similarity">
    <text evidence="2">Belongs to the G-protein coupled receptor 3 family.</text>
</comment>
<accession>A0ABD0LE50</accession>
<protein>
    <recommendedName>
        <fullName evidence="11">GPR158/179 extracellular domain-containing protein</fullName>
    </recommendedName>
</protein>
<keyword evidence="4 10" id="KW-0732">Signal</keyword>
<gene>
    <name evidence="12" type="ORF">BaRGS_00011011</name>
</gene>